<dbReference type="Pfam" id="PF08125">
    <property type="entry name" value="Mannitol_dh_C"/>
    <property type="match status" value="1"/>
</dbReference>
<evidence type="ECO:0000259" key="5">
    <source>
        <dbReference type="Pfam" id="PF08125"/>
    </source>
</evidence>
<evidence type="ECO:0000256" key="1">
    <source>
        <dbReference type="ARBA" id="ARBA00023002"/>
    </source>
</evidence>
<dbReference type="Gene3D" id="3.40.50.720">
    <property type="entry name" value="NAD(P)-binding Rossmann-like Domain"/>
    <property type="match status" value="1"/>
</dbReference>
<proteinExistence type="predicted"/>
<feature type="domain" description="Mannitol dehydrogenase C-terminal" evidence="5">
    <location>
        <begin position="283"/>
        <end position="489"/>
    </location>
</feature>
<evidence type="ECO:0000313" key="7">
    <source>
        <dbReference type="Proteomes" id="UP001596147"/>
    </source>
</evidence>
<organism evidence="6 7">
    <name type="scientific">Lederbergia graminis</name>
    <dbReference type="NCBI Taxonomy" id="735518"/>
    <lineage>
        <taxon>Bacteria</taxon>
        <taxon>Bacillati</taxon>
        <taxon>Bacillota</taxon>
        <taxon>Bacilli</taxon>
        <taxon>Bacillales</taxon>
        <taxon>Bacillaceae</taxon>
        <taxon>Lederbergia</taxon>
    </lineage>
</organism>
<dbReference type="NCBIfam" id="NF002969">
    <property type="entry name" value="PRK03643.1"/>
    <property type="match status" value="1"/>
</dbReference>
<name>A0ABW0LE31_9BACI</name>
<comment type="catalytic activity">
    <reaction evidence="3">
        <text>D-mannitol 1-phosphate + NAD(+) = beta-D-fructose 6-phosphate + NADH + H(+)</text>
        <dbReference type="Rhea" id="RHEA:19661"/>
        <dbReference type="ChEBI" id="CHEBI:15378"/>
        <dbReference type="ChEBI" id="CHEBI:57540"/>
        <dbReference type="ChEBI" id="CHEBI:57634"/>
        <dbReference type="ChEBI" id="CHEBI:57945"/>
        <dbReference type="ChEBI" id="CHEBI:61381"/>
        <dbReference type="EC" id="1.1.1.17"/>
    </reaction>
</comment>
<accession>A0ABW0LE31</accession>
<dbReference type="InterPro" id="IPR013118">
    <property type="entry name" value="Mannitol_DH_C"/>
</dbReference>
<keyword evidence="1" id="KW-0560">Oxidoreductase</keyword>
<dbReference type="Pfam" id="PF01232">
    <property type="entry name" value="Mannitol_dh"/>
    <property type="match status" value="1"/>
</dbReference>
<evidence type="ECO:0000313" key="6">
    <source>
        <dbReference type="EMBL" id="MFC5464069.1"/>
    </source>
</evidence>
<dbReference type="PANTHER" id="PTHR30524">
    <property type="entry name" value="MANNITOL-1-PHOSPHATE 5-DEHYDROGENASE"/>
    <property type="match status" value="1"/>
</dbReference>
<reference evidence="7" key="1">
    <citation type="journal article" date="2019" name="Int. J. Syst. Evol. Microbiol.">
        <title>The Global Catalogue of Microorganisms (GCM) 10K type strain sequencing project: providing services to taxonomists for standard genome sequencing and annotation.</title>
        <authorList>
            <consortium name="The Broad Institute Genomics Platform"/>
            <consortium name="The Broad Institute Genome Sequencing Center for Infectious Disease"/>
            <person name="Wu L."/>
            <person name="Ma J."/>
        </authorList>
    </citation>
    <scope>NUCLEOTIDE SEQUENCE [LARGE SCALE GENOMIC DNA]</scope>
    <source>
        <strain evidence="7">CGMCC 1.12237</strain>
    </source>
</reference>
<evidence type="ECO:0000256" key="2">
    <source>
        <dbReference type="ARBA" id="ARBA00023027"/>
    </source>
</evidence>
<dbReference type="InterPro" id="IPR013131">
    <property type="entry name" value="Mannitol_DH_N"/>
</dbReference>
<dbReference type="InterPro" id="IPR008927">
    <property type="entry name" value="6-PGluconate_DH-like_C_sf"/>
</dbReference>
<keyword evidence="2" id="KW-0520">NAD</keyword>
<feature type="domain" description="Mannitol dehydrogenase N-terminal" evidence="4">
    <location>
        <begin position="28"/>
        <end position="273"/>
    </location>
</feature>
<keyword evidence="7" id="KW-1185">Reference proteome</keyword>
<dbReference type="Gene3D" id="1.10.1040.10">
    <property type="entry name" value="N-(1-d-carboxylethyl)-l-norvaline Dehydrogenase, domain 2"/>
    <property type="match status" value="1"/>
</dbReference>
<dbReference type="InterPro" id="IPR036291">
    <property type="entry name" value="NAD(P)-bd_dom_sf"/>
</dbReference>
<protein>
    <submittedName>
        <fullName evidence="6">Tagaturonate reductase</fullName>
    </submittedName>
</protein>
<dbReference type="RefSeq" id="WP_382348352.1">
    <property type="nucleotide sequence ID" value="NZ_JBHSMC010000003.1"/>
</dbReference>
<dbReference type="InterPro" id="IPR013328">
    <property type="entry name" value="6PGD_dom2"/>
</dbReference>
<sequence>MQILNNSLLNNELIQEVNDSVVKDLPEKVIQFGQGNFMRGYIDWMIDEMNKQGLFNGKVVVVQPRSQGPTIPLLNEQDGLYTLILRGIQQNSVVDKHEIITSISRGLNAINEWDEVLKVAESEELEFVFSNTTEAGIAYVKEDFNIGEPPSSYPGKLTAFLYHRFSTFNGSDNKGLIIVPCELVEDNGQKLMEIVRQKIADWKLPSEFAEWVEKHNYFCHTLVDRIVTGFPKDDLEYFHQLLGYKDNFLTIGEPYHLFAIDADEIVREKLPLDKAGINVKWGDITPYREIKVRLLNGPHTLMFAVGYLAGVDTVQEVMQDEELLAFVERGFTEILPVVDGSEEEKNEFAKNVKERFLNPFTKHYLTDIGLNSINKFKTRLLPVIHRYLEQQGSLPSGICFSFAALLHYYRPIRVEEQYLIGNRDGQEYKIQEDEKVLKLFLQEWEKVAHHQKTVRDFVVTILAEEEIWGEDLNKIQDLVETITFYVQEIMANGMRMTVRNYLK</sequence>
<dbReference type="EMBL" id="JBHSMC010000003">
    <property type="protein sequence ID" value="MFC5464069.1"/>
    <property type="molecule type" value="Genomic_DNA"/>
</dbReference>
<evidence type="ECO:0000256" key="3">
    <source>
        <dbReference type="ARBA" id="ARBA00048615"/>
    </source>
</evidence>
<evidence type="ECO:0000259" key="4">
    <source>
        <dbReference type="Pfam" id="PF01232"/>
    </source>
</evidence>
<dbReference type="Proteomes" id="UP001596147">
    <property type="component" value="Unassembled WGS sequence"/>
</dbReference>
<dbReference type="SUPFAM" id="SSF48179">
    <property type="entry name" value="6-phosphogluconate dehydrogenase C-terminal domain-like"/>
    <property type="match status" value="1"/>
</dbReference>
<gene>
    <name evidence="6" type="ORF">ACFPM4_04775</name>
</gene>
<comment type="caution">
    <text evidence="6">The sequence shown here is derived from an EMBL/GenBank/DDBJ whole genome shotgun (WGS) entry which is preliminary data.</text>
</comment>
<dbReference type="SUPFAM" id="SSF51735">
    <property type="entry name" value="NAD(P)-binding Rossmann-fold domains"/>
    <property type="match status" value="1"/>
</dbReference>
<dbReference type="PANTHER" id="PTHR30524:SF0">
    <property type="entry name" value="ALTRONATE OXIDOREDUCTASE-RELATED"/>
    <property type="match status" value="1"/>
</dbReference>